<comment type="caution">
    <text evidence="2">The sequence shown here is derived from an EMBL/GenBank/DDBJ whole genome shotgun (WGS) entry which is preliminary data.</text>
</comment>
<dbReference type="EMBL" id="BJMN01000020">
    <property type="protein sequence ID" value="GEB57700.1"/>
    <property type="molecule type" value="Genomic_DNA"/>
</dbReference>
<dbReference type="InterPro" id="IPR029068">
    <property type="entry name" value="Glyas_Bleomycin-R_OHBP_Dase"/>
</dbReference>
<evidence type="ECO:0000313" key="2">
    <source>
        <dbReference type="EMBL" id="GEB57700.1"/>
    </source>
</evidence>
<dbReference type="InterPro" id="IPR041581">
    <property type="entry name" value="Glyoxalase_6"/>
</dbReference>
<dbReference type="Gene3D" id="3.10.180.10">
    <property type="entry name" value="2,3-Dihydroxybiphenyl 1,2-Dioxygenase, domain 1"/>
    <property type="match status" value="1"/>
</dbReference>
<dbReference type="Pfam" id="PF18029">
    <property type="entry name" value="Glyoxalase_6"/>
    <property type="match status" value="1"/>
</dbReference>
<evidence type="ECO:0000313" key="3">
    <source>
        <dbReference type="Proteomes" id="UP000315226"/>
    </source>
</evidence>
<accession>A0A4Y3RPC8</accession>
<gene>
    <name evidence="2" type="ORF">SGA01_33050</name>
</gene>
<feature type="domain" description="Glyoxalase-like" evidence="1">
    <location>
        <begin position="6"/>
        <end position="126"/>
    </location>
</feature>
<dbReference type="PANTHER" id="PTHR35908">
    <property type="entry name" value="HYPOTHETICAL FUSION PROTEIN"/>
    <property type="match status" value="1"/>
</dbReference>
<organism evidence="2 3">
    <name type="scientific">Streptomyces gardneri</name>
    <dbReference type="NCBI Taxonomy" id="66892"/>
    <lineage>
        <taxon>Bacteria</taxon>
        <taxon>Bacillati</taxon>
        <taxon>Actinomycetota</taxon>
        <taxon>Actinomycetes</taxon>
        <taxon>Kitasatosporales</taxon>
        <taxon>Streptomycetaceae</taxon>
        <taxon>Streptomyces</taxon>
    </lineage>
</organism>
<evidence type="ECO:0000259" key="1">
    <source>
        <dbReference type="Pfam" id="PF18029"/>
    </source>
</evidence>
<keyword evidence="3" id="KW-1185">Reference proteome</keyword>
<protein>
    <recommendedName>
        <fullName evidence="1">Glyoxalase-like domain-containing protein</fullName>
    </recommendedName>
</protein>
<sequence length="127" mass="14023">MAKEFQVTYDCADPGAVAAFWAEVLGYRFQPPPEGFVDWAAITDPDGKGPRMYFQKVPEGKTVKNRLHLDVRSAPGLTGDERMDALEVEAARLEGLGAKRLYRLESDGENEGIIVMGDPEGNEFCLD</sequence>
<dbReference type="Proteomes" id="UP000315226">
    <property type="component" value="Unassembled WGS sequence"/>
</dbReference>
<name>A0A4Y3RPC8_9ACTN</name>
<dbReference type="RefSeq" id="WP_141297217.1">
    <property type="nucleotide sequence ID" value="NZ_BJMN01000020.1"/>
</dbReference>
<reference evidence="2 3" key="1">
    <citation type="submission" date="2019-06" db="EMBL/GenBank/DDBJ databases">
        <title>Whole genome shotgun sequence of Streptomyces gardneri NBRC 12865.</title>
        <authorList>
            <person name="Hosoyama A."/>
            <person name="Uohara A."/>
            <person name="Ohji S."/>
            <person name="Ichikawa N."/>
        </authorList>
    </citation>
    <scope>NUCLEOTIDE SEQUENCE [LARGE SCALE GENOMIC DNA]</scope>
    <source>
        <strain evidence="2 3">NBRC 12865</strain>
    </source>
</reference>
<dbReference type="SUPFAM" id="SSF54593">
    <property type="entry name" value="Glyoxalase/Bleomycin resistance protein/Dihydroxybiphenyl dioxygenase"/>
    <property type="match status" value="1"/>
</dbReference>
<dbReference type="PANTHER" id="PTHR35908:SF1">
    <property type="entry name" value="CONSERVED PROTEIN"/>
    <property type="match status" value="1"/>
</dbReference>
<dbReference type="OrthoDB" id="3212826at2"/>
<dbReference type="CDD" id="cd06587">
    <property type="entry name" value="VOC"/>
    <property type="match status" value="1"/>
</dbReference>
<dbReference type="AlphaFoldDB" id="A0A4Y3RPC8"/>
<proteinExistence type="predicted"/>